<evidence type="ECO:0000313" key="1">
    <source>
        <dbReference type="EMBL" id="CAF1130197.1"/>
    </source>
</evidence>
<dbReference type="Proteomes" id="UP000663828">
    <property type="component" value="Unassembled WGS sequence"/>
</dbReference>
<keyword evidence="3" id="KW-1185">Reference proteome</keyword>
<sequence length="149" mass="16710">MQPYYPLPLELFPRPLRNMSPAEKRGIFELCLEHYGHCVLTASDIKKIDILLNHRSLFFRWINDDHAINVVKMLQNGTGHTEVSGCNFGFSSGSGIHIEVGENSIDISNVAFFMACCVVFGVTMRKAIIPDASPIKIIVEPVHLECCMM</sequence>
<name>A0A815SE36_ADIRI</name>
<organism evidence="2 4">
    <name type="scientific">Adineta ricciae</name>
    <name type="common">Rotifer</name>
    <dbReference type="NCBI Taxonomy" id="249248"/>
    <lineage>
        <taxon>Eukaryota</taxon>
        <taxon>Metazoa</taxon>
        <taxon>Spiralia</taxon>
        <taxon>Gnathifera</taxon>
        <taxon>Rotifera</taxon>
        <taxon>Eurotatoria</taxon>
        <taxon>Bdelloidea</taxon>
        <taxon>Adinetida</taxon>
        <taxon>Adinetidae</taxon>
        <taxon>Adineta</taxon>
    </lineage>
</organism>
<proteinExistence type="predicted"/>
<comment type="caution">
    <text evidence="2">The sequence shown here is derived from an EMBL/GenBank/DDBJ whole genome shotgun (WGS) entry which is preliminary data.</text>
</comment>
<accession>A0A815SE36</accession>
<protein>
    <submittedName>
        <fullName evidence="2">Uncharacterized protein</fullName>
    </submittedName>
</protein>
<dbReference type="EMBL" id="CAJNOJ010000575">
    <property type="protein sequence ID" value="CAF1488526.1"/>
    <property type="molecule type" value="Genomic_DNA"/>
</dbReference>
<gene>
    <name evidence="2" type="ORF">EDS130_LOCUS41877</name>
    <name evidence="1" type="ORF">XAT740_LOCUS19860</name>
</gene>
<dbReference type="EMBL" id="CAJNOR010001367">
    <property type="protein sequence ID" value="CAF1130197.1"/>
    <property type="molecule type" value="Genomic_DNA"/>
</dbReference>
<dbReference type="Proteomes" id="UP000663852">
    <property type="component" value="Unassembled WGS sequence"/>
</dbReference>
<dbReference type="AlphaFoldDB" id="A0A815SE36"/>
<evidence type="ECO:0000313" key="2">
    <source>
        <dbReference type="EMBL" id="CAF1488526.1"/>
    </source>
</evidence>
<evidence type="ECO:0000313" key="3">
    <source>
        <dbReference type="Proteomes" id="UP000663828"/>
    </source>
</evidence>
<evidence type="ECO:0000313" key="4">
    <source>
        <dbReference type="Proteomes" id="UP000663852"/>
    </source>
</evidence>
<reference evidence="2" key="1">
    <citation type="submission" date="2021-02" db="EMBL/GenBank/DDBJ databases">
        <authorList>
            <person name="Nowell W R."/>
        </authorList>
    </citation>
    <scope>NUCLEOTIDE SEQUENCE</scope>
</reference>